<reference evidence="1" key="1">
    <citation type="submission" date="2021-05" db="EMBL/GenBank/DDBJ databases">
        <authorList>
            <person name="Sun Q."/>
            <person name="Inoue M."/>
        </authorList>
    </citation>
    <scope>NUCLEOTIDE SEQUENCE</scope>
    <source>
        <strain evidence="1">VKM B-3255</strain>
    </source>
</reference>
<dbReference type="RefSeq" id="WP_213756599.1">
    <property type="nucleotide sequence ID" value="NZ_JAHCQH010000020.1"/>
</dbReference>
<accession>A0ABS5RAF8</accession>
<name>A0ABS5RAF8_9HYPH</name>
<comment type="caution">
    <text evidence="1">The sequence shown here is derived from an EMBL/GenBank/DDBJ whole genome shotgun (WGS) entry which is preliminary data.</text>
</comment>
<gene>
    <name evidence="1" type="ORF">KIP89_16190</name>
</gene>
<evidence type="ECO:0008006" key="3">
    <source>
        <dbReference type="Google" id="ProtNLM"/>
    </source>
</evidence>
<organism evidence="1 2">
    <name type="scientific">Ancylobacter radicis</name>
    <dbReference type="NCBI Taxonomy" id="2836179"/>
    <lineage>
        <taxon>Bacteria</taxon>
        <taxon>Pseudomonadati</taxon>
        <taxon>Pseudomonadota</taxon>
        <taxon>Alphaproteobacteria</taxon>
        <taxon>Hyphomicrobiales</taxon>
        <taxon>Xanthobacteraceae</taxon>
        <taxon>Ancylobacter</taxon>
    </lineage>
</organism>
<sequence>MLEKGVRPVTARSLRQQTLPRFALRRDEAAASLSVSPSTFDNWVAEGKMPAGLKIGAIMLWDVQAIHDHWQALREAPLAHNPLDGRVL</sequence>
<evidence type="ECO:0000313" key="2">
    <source>
        <dbReference type="Proteomes" id="UP001166585"/>
    </source>
</evidence>
<keyword evidence="2" id="KW-1185">Reference proteome</keyword>
<evidence type="ECO:0000313" key="1">
    <source>
        <dbReference type="EMBL" id="MBS9478653.1"/>
    </source>
</evidence>
<dbReference type="Proteomes" id="UP001166585">
    <property type="component" value="Unassembled WGS sequence"/>
</dbReference>
<proteinExistence type="predicted"/>
<dbReference type="EMBL" id="JAHCQH010000020">
    <property type="protein sequence ID" value="MBS9478653.1"/>
    <property type="molecule type" value="Genomic_DNA"/>
</dbReference>
<protein>
    <recommendedName>
        <fullName evidence="3">DNA-binding protein</fullName>
    </recommendedName>
</protein>